<gene>
    <name evidence="2" type="ORF">IAB74_07480</name>
</gene>
<evidence type="ECO:0000256" key="1">
    <source>
        <dbReference type="SAM" id="Phobius"/>
    </source>
</evidence>
<organism evidence="2 3">
    <name type="scientific">Candidatus Faecousia excrementigallinarum</name>
    <dbReference type="NCBI Taxonomy" id="2840806"/>
    <lineage>
        <taxon>Bacteria</taxon>
        <taxon>Bacillati</taxon>
        <taxon>Bacillota</taxon>
        <taxon>Clostridia</taxon>
        <taxon>Eubacteriales</taxon>
        <taxon>Oscillospiraceae</taxon>
        <taxon>Faecousia</taxon>
    </lineage>
</organism>
<keyword evidence="1" id="KW-1133">Transmembrane helix</keyword>
<feature type="transmembrane region" description="Helical" evidence="1">
    <location>
        <begin position="185"/>
        <end position="205"/>
    </location>
</feature>
<feature type="transmembrane region" description="Helical" evidence="1">
    <location>
        <begin position="85"/>
        <end position="109"/>
    </location>
</feature>
<dbReference type="EMBL" id="DVFK01000104">
    <property type="protein sequence ID" value="HIQ68333.1"/>
    <property type="molecule type" value="Genomic_DNA"/>
</dbReference>
<proteinExistence type="predicted"/>
<dbReference type="Proteomes" id="UP000886796">
    <property type="component" value="Unassembled WGS sequence"/>
</dbReference>
<feature type="transmembrane region" description="Helical" evidence="1">
    <location>
        <begin position="45"/>
        <end position="65"/>
    </location>
</feature>
<dbReference type="AlphaFoldDB" id="A0A9D0Z3K6"/>
<keyword evidence="1" id="KW-0472">Membrane</keyword>
<accession>A0A9D0Z3K6</accession>
<evidence type="ECO:0000313" key="2">
    <source>
        <dbReference type="EMBL" id="HIQ68333.1"/>
    </source>
</evidence>
<keyword evidence="1" id="KW-0812">Transmembrane</keyword>
<comment type="caution">
    <text evidence="2">The sequence shown here is derived from an EMBL/GenBank/DDBJ whole genome shotgun (WGS) entry which is preliminary data.</text>
</comment>
<name>A0A9D0Z3K6_9FIRM</name>
<evidence type="ECO:0000313" key="3">
    <source>
        <dbReference type="Proteomes" id="UP000886796"/>
    </source>
</evidence>
<feature type="transmembrane region" description="Helical" evidence="1">
    <location>
        <begin position="12"/>
        <end position="33"/>
    </location>
</feature>
<feature type="transmembrane region" description="Helical" evidence="1">
    <location>
        <begin position="158"/>
        <end position="179"/>
    </location>
</feature>
<reference evidence="2" key="2">
    <citation type="journal article" date="2021" name="PeerJ">
        <title>Extensive microbial diversity within the chicken gut microbiome revealed by metagenomics and culture.</title>
        <authorList>
            <person name="Gilroy R."/>
            <person name="Ravi A."/>
            <person name="Getino M."/>
            <person name="Pursley I."/>
            <person name="Horton D.L."/>
            <person name="Alikhan N.F."/>
            <person name="Baker D."/>
            <person name="Gharbi K."/>
            <person name="Hall N."/>
            <person name="Watson M."/>
            <person name="Adriaenssens E.M."/>
            <person name="Foster-Nyarko E."/>
            <person name="Jarju S."/>
            <person name="Secka A."/>
            <person name="Antonio M."/>
            <person name="Oren A."/>
            <person name="Chaudhuri R.R."/>
            <person name="La Ragione R."/>
            <person name="Hildebrand F."/>
            <person name="Pallen M.J."/>
        </authorList>
    </citation>
    <scope>NUCLEOTIDE SEQUENCE</scope>
    <source>
        <strain evidence="2">13361</strain>
    </source>
</reference>
<sequence>MNILLENSPKAFALRSFLSAALSLVLSFLYLVYNFLVGVFYHASWNFSISFYYLSLVVLRGCILFSEKRWRQVTPPVRKKNRQKLFRRICCLLFLVDFLLIVPIALMVLSQRPVGVGKITAIALAAYTTYRVIMSIIRFRKSSRSENLSLFSLKIIDMADTLVSVLTLQNTMVTVFGIGESMLELTAYTSGAIFLALLVFTAVLIRKGTPGKKEP</sequence>
<reference evidence="2" key="1">
    <citation type="submission" date="2020-10" db="EMBL/GenBank/DDBJ databases">
        <authorList>
            <person name="Gilroy R."/>
        </authorList>
    </citation>
    <scope>NUCLEOTIDE SEQUENCE</scope>
    <source>
        <strain evidence="2">13361</strain>
    </source>
</reference>
<protein>
    <submittedName>
        <fullName evidence="2">Uncharacterized protein</fullName>
    </submittedName>
</protein>
<feature type="transmembrane region" description="Helical" evidence="1">
    <location>
        <begin position="115"/>
        <end position="137"/>
    </location>
</feature>